<dbReference type="Pfam" id="PF13558">
    <property type="entry name" value="SbcC_Walker_B"/>
    <property type="match status" value="1"/>
</dbReference>
<comment type="subunit">
    <text evidence="2">Heterodimer of SbcC and SbcD.</text>
</comment>
<feature type="coiled-coil region" evidence="4">
    <location>
        <begin position="302"/>
        <end position="329"/>
    </location>
</feature>
<evidence type="ECO:0000256" key="3">
    <source>
        <dbReference type="ARBA" id="ARBA00013368"/>
    </source>
</evidence>
<evidence type="ECO:0000256" key="2">
    <source>
        <dbReference type="ARBA" id="ARBA00011322"/>
    </source>
</evidence>
<evidence type="ECO:0000259" key="5">
    <source>
        <dbReference type="Pfam" id="PF13476"/>
    </source>
</evidence>
<dbReference type="SUPFAM" id="SSF52540">
    <property type="entry name" value="P-loop containing nucleoside triphosphate hydrolases"/>
    <property type="match status" value="2"/>
</dbReference>
<evidence type="ECO:0000313" key="6">
    <source>
        <dbReference type="EMBL" id="BCZ48373.1"/>
    </source>
</evidence>
<dbReference type="Gene3D" id="1.10.287.1490">
    <property type="match status" value="1"/>
</dbReference>
<dbReference type="Gene3D" id="3.40.50.300">
    <property type="entry name" value="P-loop containing nucleotide triphosphate hydrolases"/>
    <property type="match status" value="2"/>
</dbReference>
<evidence type="ECO:0000313" key="7">
    <source>
        <dbReference type="Proteomes" id="UP000824633"/>
    </source>
</evidence>
<dbReference type="Pfam" id="PF13476">
    <property type="entry name" value="AAA_23"/>
    <property type="match status" value="1"/>
</dbReference>
<proteinExistence type="inferred from homology"/>
<name>A0ABN6J3N1_9CLOT</name>
<evidence type="ECO:0000256" key="1">
    <source>
        <dbReference type="ARBA" id="ARBA00006930"/>
    </source>
</evidence>
<feature type="coiled-coil region" evidence="4">
    <location>
        <begin position="899"/>
        <end position="1002"/>
    </location>
</feature>
<comment type="similarity">
    <text evidence="1">Belongs to the SMC family. SbcC subfamily.</text>
</comment>
<gene>
    <name evidence="6" type="primary">sbcC</name>
    <name evidence="6" type="ORF">psyc5s11_44400</name>
</gene>
<accession>A0ABN6J3N1</accession>
<feature type="coiled-coil region" evidence="4">
    <location>
        <begin position="520"/>
        <end position="561"/>
    </location>
</feature>
<sequence>MKPIKLKIKGLNSFIEEQTIDFDKLTDRGFFGIFGPTGSGKSTILDGITLALYGNVSRKSSNYINTNCDRLNVYFEFQISGAETKRYAIDREFRRKKDESINSGKCKIVDITNPEDEEVLADGVKTINKIVEEIIGLNLEDFTRTVVLPQGKFSEFLKLEGKDRRDMLERLFNLQQYGDNLSRKLNTKIGKEKTDNNILIGQLSGYNDISEDKLKEKDEILEELKNKLGILKSELEVIEKNYKENEEIWKLQLELLEYKDKEKILKEKESEINEDIKKIKLGEAGAKVVPYIKAFENTIKEFGKNETELDKLKLAIDNIKEEKEKIEKLWIMAKDNKENKLPQFIVEEQKVKDAIEEKKLIDEIQNKINSLAVQIKELDTRSKESQAELLKIETEIKDKNKSIKEDEKNCDDLKTDEKLKEKVQEGIIIEEKVSDLKSIVTKDQEKKVSLEKENSETILKGKALKDIIEKAKKDLEDNEKQYDHLLKNSPGEQKDLVNLNQLIVENDQKWKIYHKSNDDIKVSEAEIKSLNIEIVNAKEEVKKQEEELEKIKNKQNEIIRENLAHKLREELNDGEICPVCGSTHHLKENIKIVDTVDLKDIEDEIKSKENLIKVINNKVVQNETKVTNFNEKINVSKEEIKKLGTEFKEKPLEKLKDEFINLQNALENYTKEKERLEKSINKFKNEISIKTGEINELRAVVRTKQTQLVELENNIKLNSEELSVLQNKVSLLKSETSVDDFNKKNEEIKAIEKEIDKLAKVVKNNRELVEKSVRKREELNSELTSIKEKLAKDNADLAGYEKNKEEKLQAIKNKVEDENDLDTLLNKVQKNIKNINDEFQVAENNKNKIEKEFTDNNEKLIATISKDKELSKRKKEQEAQLEVAIDSEGFNSLEEVKKNIIGKDEINEYKENVDNYNNNIARVSGTIESLLKKKNGKEITKENYEQLKSLKNEKEKDVNYVNENKIKIEEELNNIRLKLAEQKDLLEKKKKLEHKLALLSDLDKLFKGKKFVEFVATNKLKYVSIEASKRLKEITHGNYGLEVDENGKFIIRDYKNGGAKRDATTLSGGETFLASLALALALSAQIQLKGTAPLELFFLDEGFGTLDDELLEVVMSSLERIHNDKLKVGIISHVEAIKNRVPVKLIITPAECGMGGSKVKIERS</sequence>
<protein>
    <recommendedName>
        <fullName evidence="3">Nuclease SbcCD subunit C</fullName>
    </recommendedName>
</protein>
<keyword evidence="7" id="KW-1185">Reference proteome</keyword>
<dbReference type="InterPro" id="IPR027417">
    <property type="entry name" value="P-loop_NTPase"/>
</dbReference>
<dbReference type="InterPro" id="IPR038729">
    <property type="entry name" value="Rad50/SbcC_AAA"/>
</dbReference>
<feature type="coiled-coil region" evidence="4">
    <location>
        <begin position="207"/>
        <end position="278"/>
    </location>
</feature>
<dbReference type="PANTHER" id="PTHR32114">
    <property type="entry name" value="ABC TRANSPORTER ABCH.3"/>
    <property type="match status" value="1"/>
</dbReference>
<feature type="coiled-coil region" evidence="4">
    <location>
        <begin position="652"/>
        <end position="852"/>
    </location>
</feature>
<feature type="domain" description="Rad50/SbcC-type AAA" evidence="5">
    <location>
        <begin position="5"/>
        <end position="277"/>
    </location>
</feature>
<reference evidence="7" key="1">
    <citation type="submission" date="2021-07" db="EMBL/GenBank/DDBJ databases">
        <title>Complete genome sequencing of a Clostridium isolate.</title>
        <authorList>
            <person name="Ueki A."/>
            <person name="Tonouchi A."/>
        </authorList>
    </citation>
    <scope>NUCLEOTIDE SEQUENCE [LARGE SCALE GENOMIC DNA]</scope>
    <source>
        <strain evidence="7">C5S11</strain>
    </source>
</reference>
<dbReference type="PANTHER" id="PTHR32114:SF2">
    <property type="entry name" value="ABC TRANSPORTER ABCH.3"/>
    <property type="match status" value="1"/>
</dbReference>
<keyword evidence="4" id="KW-0175">Coiled coil</keyword>
<organism evidence="6 7">
    <name type="scientific">Clostridium gelidum</name>
    <dbReference type="NCBI Taxonomy" id="704125"/>
    <lineage>
        <taxon>Bacteria</taxon>
        <taxon>Bacillati</taxon>
        <taxon>Bacillota</taxon>
        <taxon>Clostridia</taxon>
        <taxon>Eubacteriales</taxon>
        <taxon>Clostridiaceae</taxon>
        <taxon>Clostridium</taxon>
    </lineage>
</organism>
<dbReference type="EMBL" id="AP024849">
    <property type="protein sequence ID" value="BCZ48373.1"/>
    <property type="molecule type" value="Genomic_DNA"/>
</dbReference>
<dbReference type="Proteomes" id="UP000824633">
    <property type="component" value="Chromosome"/>
</dbReference>
<feature type="coiled-coil region" evidence="4">
    <location>
        <begin position="461"/>
        <end position="488"/>
    </location>
</feature>
<dbReference type="RefSeq" id="WP_224034639.1">
    <property type="nucleotide sequence ID" value="NZ_AP024849.1"/>
</dbReference>
<evidence type="ECO:0000256" key="4">
    <source>
        <dbReference type="SAM" id="Coils"/>
    </source>
</evidence>
<feature type="coiled-coil region" evidence="4">
    <location>
        <begin position="361"/>
        <end position="416"/>
    </location>
</feature>